<keyword evidence="4" id="KW-1185">Reference proteome</keyword>
<accession>A0ABY4KZ59</accession>
<proteinExistence type="predicted"/>
<evidence type="ECO:0008006" key="5">
    <source>
        <dbReference type="Google" id="ProtNLM"/>
    </source>
</evidence>
<keyword evidence="2" id="KW-0812">Transmembrane</keyword>
<feature type="region of interest" description="Disordered" evidence="1">
    <location>
        <begin position="1"/>
        <end position="24"/>
    </location>
</feature>
<reference evidence="3 4" key="1">
    <citation type="submission" date="2020-04" db="EMBL/GenBank/DDBJ databases">
        <title>Thermobifida alba genome sequencing and assembly.</title>
        <authorList>
            <person name="Luzics S."/>
            <person name="Horvath B."/>
            <person name="Nagy I."/>
            <person name="Toth A."/>
            <person name="Nagy I."/>
            <person name="Kukolya J."/>
        </authorList>
    </citation>
    <scope>NUCLEOTIDE SEQUENCE [LARGE SCALE GENOMIC DNA]</scope>
    <source>
        <strain evidence="3 4">DSM 43795</strain>
    </source>
</reference>
<sequence length="80" mass="8720">MTDPYRLDRTPASGPGGRRNDRRGDGRMLRALLWAVLIISAVGNAVTSFGGFPLLVAPAFGLVTVACIMLLVVHHVRHRR</sequence>
<evidence type="ECO:0000256" key="2">
    <source>
        <dbReference type="SAM" id="Phobius"/>
    </source>
</evidence>
<protein>
    <recommendedName>
        <fullName evidence="5">Integral membrane protein</fullName>
    </recommendedName>
</protein>
<feature type="transmembrane region" description="Helical" evidence="2">
    <location>
        <begin position="28"/>
        <end position="46"/>
    </location>
</feature>
<dbReference type="Proteomes" id="UP000832041">
    <property type="component" value="Chromosome"/>
</dbReference>
<dbReference type="EMBL" id="CP051627">
    <property type="protein sequence ID" value="UPT19538.1"/>
    <property type="molecule type" value="Genomic_DNA"/>
</dbReference>
<evidence type="ECO:0000313" key="4">
    <source>
        <dbReference type="Proteomes" id="UP000832041"/>
    </source>
</evidence>
<evidence type="ECO:0000256" key="1">
    <source>
        <dbReference type="SAM" id="MobiDB-lite"/>
    </source>
</evidence>
<keyword evidence="2" id="KW-0472">Membrane</keyword>
<keyword evidence="2" id="KW-1133">Transmembrane helix</keyword>
<evidence type="ECO:0000313" key="3">
    <source>
        <dbReference type="EMBL" id="UPT19538.1"/>
    </source>
</evidence>
<organism evidence="3 4">
    <name type="scientific">Thermobifida alba</name>
    <name type="common">Thermomonospora alba</name>
    <dbReference type="NCBI Taxonomy" id="53522"/>
    <lineage>
        <taxon>Bacteria</taxon>
        <taxon>Bacillati</taxon>
        <taxon>Actinomycetota</taxon>
        <taxon>Actinomycetes</taxon>
        <taxon>Streptosporangiales</taxon>
        <taxon>Nocardiopsidaceae</taxon>
        <taxon>Thermobifida</taxon>
    </lineage>
</organism>
<name>A0ABY4KZ59_THEAE</name>
<dbReference type="RefSeq" id="WP_248590630.1">
    <property type="nucleotide sequence ID" value="NZ_BAABEB010000005.1"/>
</dbReference>
<gene>
    <name evidence="3" type="ORF">FOF52_15180</name>
</gene>
<feature type="transmembrane region" description="Helical" evidence="2">
    <location>
        <begin position="52"/>
        <end position="73"/>
    </location>
</feature>